<keyword evidence="1" id="KW-1133">Transmembrane helix</keyword>
<dbReference type="AlphaFoldDB" id="A0A8X6R1T7"/>
<evidence type="ECO:0000313" key="2">
    <source>
        <dbReference type="EMBL" id="GFU42474.1"/>
    </source>
</evidence>
<protein>
    <submittedName>
        <fullName evidence="2">Uncharacterized protein</fullName>
    </submittedName>
</protein>
<sequence length="303" mass="35682">MDSKQLTTIFAYIIAYPLSALTWYALRLKRKRFELILLRFQYSSLNLCKMNTNTFVLALSCIPVLFTIFLTIYVIDLDSNFYSYGYEISNEYARIIFLGLKNFIYVLVYPTFTNLIALLYSILCRRSAALIHQLTDEMEHCPAELFVTSKQFDILKRKASIDVILDFIEDVFSFPTFIIVIANLFMCASVIGIYLYTSEWYIYRMSLYCERIIYFLNSLGCIVIIMWTSGGIPLEELKFRDIFYKKLQSRMFSVGNPEEPWLVRWLFDKPEFVFTGWNILSYRRSTMFAVVGTLVTYTVLTYM</sequence>
<dbReference type="Proteomes" id="UP000887013">
    <property type="component" value="Unassembled WGS sequence"/>
</dbReference>
<name>A0A8X6R1T7_NEPPI</name>
<organism evidence="2 3">
    <name type="scientific">Nephila pilipes</name>
    <name type="common">Giant wood spider</name>
    <name type="synonym">Nephila maculata</name>
    <dbReference type="NCBI Taxonomy" id="299642"/>
    <lineage>
        <taxon>Eukaryota</taxon>
        <taxon>Metazoa</taxon>
        <taxon>Ecdysozoa</taxon>
        <taxon>Arthropoda</taxon>
        <taxon>Chelicerata</taxon>
        <taxon>Arachnida</taxon>
        <taxon>Araneae</taxon>
        <taxon>Araneomorphae</taxon>
        <taxon>Entelegynae</taxon>
        <taxon>Araneoidea</taxon>
        <taxon>Nephilidae</taxon>
        <taxon>Nephila</taxon>
    </lineage>
</organism>
<feature type="transmembrane region" description="Helical" evidence="1">
    <location>
        <begin position="95"/>
        <end position="123"/>
    </location>
</feature>
<accession>A0A8X6R1T7</accession>
<keyword evidence="3" id="KW-1185">Reference proteome</keyword>
<feature type="transmembrane region" description="Helical" evidence="1">
    <location>
        <begin position="6"/>
        <end position="26"/>
    </location>
</feature>
<dbReference type="OrthoDB" id="10380446at2759"/>
<feature type="transmembrane region" description="Helical" evidence="1">
    <location>
        <begin position="212"/>
        <end position="234"/>
    </location>
</feature>
<reference evidence="2" key="1">
    <citation type="submission" date="2020-08" db="EMBL/GenBank/DDBJ databases">
        <title>Multicomponent nature underlies the extraordinary mechanical properties of spider dragline silk.</title>
        <authorList>
            <person name="Kono N."/>
            <person name="Nakamura H."/>
            <person name="Mori M."/>
            <person name="Yoshida Y."/>
            <person name="Ohtoshi R."/>
            <person name="Malay A.D."/>
            <person name="Moran D.A.P."/>
            <person name="Tomita M."/>
            <person name="Numata K."/>
            <person name="Arakawa K."/>
        </authorList>
    </citation>
    <scope>NUCLEOTIDE SEQUENCE</scope>
</reference>
<feature type="transmembrane region" description="Helical" evidence="1">
    <location>
        <begin position="55"/>
        <end position="75"/>
    </location>
</feature>
<evidence type="ECO:0000313" key="3">
    <source>
        <dbReference type="Proteomes" id="UP000887013"/>
    </source>
</evidence>
<keyword evidence="1" id="KW-0812">Transmembrane</keyword>
<evidence type="ECO:0000256" key="1">
    <source>
        <dbReference type="SAM" id="Phobius"/>
    </source>
</evidence>
<dbReference type="EMBL" id="BMAW01132181">
    <property type="protein sequence ID" value="GFU42474.1"/>
    <property type="molecule type" value="Genomic_DNA"/>
</dbReference>
<keyword evidence="1" id="KW-0472">Membrane</keyword>
<comment type="caution">
    <text evidence="2">The sequence shown here is derived from an EMBL/GenBank/DDBJ whole genome shotgun (WGS) entry which is preliminary data.</text>
</comment>
<gene>
    <name evidence="2" type="primary">AVEN_86550_1</name>
    <name evidence="2" type="ORF">NPIL_433961</name>
</gene>
<proteinExistence type="predicted"/>
<feature type="transmembrane region" description="Helical" evidence="1">
    <location>
        <begin position="177"/>
        <end position="197"/>
    </location>
</feature>